<evidence type="ECO:0000313" key="3">
    <source>
        <dbReference type="EMBL" id="RWZ68192.1"/>
    </source>
</evidence>
<keyword evidence="1" id="KW-0560">Oxidoreductase</keyword>
<dbReference type="OrthoDB" id="9768793at2"/>
<evidence type="ECO:0000313" key="4">
    <source>
        <dbReference type="Proteomes" id="UP000288603"/>
    </source>
</evidence>
<dbReference type="EMBL" id="RZNC01000001">
    <property type="protein sequence ID" value="RWZ68192.1"/>
    <property type="molecule type" value="Genomic_DNA"/>
</dbReference>
<dbReference type="GO" id="GO:0005829">
    <property type="term" value="C:cytosol"/>
    <property type="evidence" value="ECO:0007669"/>
    <property type="project" value="UniProtKB-ARBA"/>
</dbReference>
<dbReference type="RefSeq" id="WP_128497459.1">
    <property type="nucleotide sequence ID" value="NZ_RZNC01000001.1"/>
</dbReference>
<proteinExistence type="predicted"/>
<gene>
    <name evidence="3" type="ORF">ELQ92_02870</name>
</gene>
<dbReference type="InterPro" id="IPR050523">
    <property type="entry name" value="AKR_Detox_Biosynth"/>
</dbReference>
<keyword evidence="4" id="KW-1185">Reference proteome</keyword>
<feature type="domain" description="NADP-dependent oxidoreductase" evidence="2">
    <location>
        <begin position="18"/>
        <end position="316"/>
    </location>
</feature>
<protein>
    <submittedName>
        <fullName evidence="3">Aldo/keto reductase</fullName>
    </submittedName>
</protein>
<dbReference type="InterPro" id="IPR036812">
    <property type="entry name" value="NAD(P)_OxRdtase_dom_sf"/>
</dbReference>
<dbReference type="Proteomes" id="UP000288603">
    <property type="component" value="Unassembled WGS sequence"/>
</dbReference>
<dbReference type="CDD" id="cd19080">
    <property type="entry name" value="AKR_AKR9A_9B"/>
    <property type="match status" value="1"/>
</dbReference>
<dbReference type="InterPro" id="IPR023210">
    <property type="entry name" value="NADP_OxRdtase_dom"/>
</dbReference>
<accession>A0A3S4E7N3</accession>
<reference evidence="3 4" key="1">
    <citation type="submission" date="2018-12" db="EMBL/GenBank/DDBJ databases">
        <authorList>
            <person name="Li F."/>
        </authorList>
    </citation>
    <scope>NUCLEOTIDE SEQUENCE [LARGE SCALE GENOMIC DNA]</scope>
    <source>
        <strain evidence="3 4">8H24J-4-2</strain>
    </source>
</reference>
<dbReference type="PANTHER" id="PTHR43364:SF4">
    <property type="entry name" value="NAD(P)-LINKED OXIDOREDUCTASE SUPERFAMILY PROTEIN"/>
    <property type="match status" value="1"/>
</dbReference>
<dbReference type="PRINTS" id="PR00069">
    <property type="entry name" value="ALDKETRDTASE"/>
</dbReference>
<dbReference type="PANTHER" id="PTHR43364">
    <property type="entry name" value="NADH-SPECIFIC METHYLGLYOXAL REDUCTASE-RELATED"/>
    <property type="match status" value="1"/>
</dbReference>
<dbReference type="Pfam" id="PF00248">
    <property type="entry name" value="Aldo_ket_red"/>
    <property type="match status" value="1"/>
</dbReference>
<evidence type="ECO:0000259" key="2">
    <source>
        <dbReference type="Pfam" id="PF00248"/>
    </source>
</evidence>
<organism evidence="3 4">
    <name type="scientific">Labedella populi</name>
    <dbReference type="NCBI Taxonomy" id="2498850"/>
    <lineage>
        <taxon>Bacteria</taxon>
        <taxon>Bacillati</taxon>
        <taxon>Actinomycetota</taxon>
        <taxon>Actinomycetes</taxon>
        <taxon>Micrococcales</taxon>
        <taxon>Microbacteriaceae</taxon>
        <taxon>Labedella</taxon>
    </lineage>
</organism>
<evidence type="ECO:0000256" key="1">
    <source>
        <dbReference type="ARBA" id="ARBA00023002"/>
    </source>
</evidence>
<dbReference type="Gene3D" id="3.20.20.100">
    <property type="entry name" value="NADP-dependent oxidoreductase domain"/>
    <property type="match status" value="1"/>
</dbReference>
<dbReference type="AlphaFoldDB" id="A0A3S4E7N3"/>
<name>A0A3S4E7N3_9MICO</name>
<dbReference type="InterPro" id="IPR020471">
    <property type="entry name" value="AKR"/>
</dbReference>
<dbReference type="GO" id="GO:0016491">
    <property type="term" value="F:oxidoreductase activity"/>
    <property type="evidence" value="ECO:0007669"/>
    <property type="project" value="UniProtKB-KW"/>
</dbReference>
<sequence length="353" mass="38005">MTIHSYRTLGKTGLRVSPLALGAMNFDDGTWGSAPQTSFEILDHYVDAGGNFIDTANQYNAGKSEQTLGDYFEQRSGLRDRVVLATKFGGTLHPADPNAGGAGRKAIYTQLDESLRRLKTDYIDLYWMHQWDRHTPIDETLSTLDDLVRAGKVRAIGVSNVPAWWVGQSVGLSGAHGWERIAALQVEYSLLARTPEGEQFGAARALGLGVTPWSPLASGVLSGKYSRAVRSVEGSSRSGYASPNLTEDTFVLLDALAEIADEHSATVAAVSLAWVRQQAEVTSTLIGARTVEQLEANLASADVVLSPENIARLSALTEPTLEYPMNVIRSFATGFLQGDTSINGLNSTAFARA</sequence>
<dbReference type="FunFam" id="3.20.20.100:FF:000004">
    <property type="entry name" value="Oxidoreductase, aldo/keto reductase"/>
    <property type="match status" value="1"/>
</dbReference>
<comment type="caution">
    <text evidence="3">The sequence shown here is derived from an EMBL/GenBank/DDBJ whole genome shotgun (WGS) entry which is preliminary data.</text>
</comment>
<dbReference type="SUPFAM" id="SSF51430">
    <property type="entry name" value="NAD(P)-linked oxidoreductase"/>
    <property type="match status" value="1"/>
</dbReference>